<name>A0A068NR05_FIMGI</name>
<accession>A0A068NR05</accession>
<evidence type="ECO:0000313" key="2">
    <source>
        <dbReference type="EMBL" id="AIE85973.1"/>
    </source>
</evidence>
<dbReference type="Proteomes" id="UP000027982">
    <property type="component" value="Chromosome"/>
</dbReference>
<dbReference type="STRING" id="661478.OP10G_2605"/>
<keyword evidence="1" id="KW-1133">Transmembrane helix</keyword>
<proteinExistence type="predicted"/>
<sequence>MGVGKVSHEVLHPGSMYLCYSIILKGSFVYLYLAKLLSFTPDASLAGMKW</sequence>
<evidence type="ECO:0000256" key="1">
    <source>
        <dbReference type="SAM" id="Phobius"/>
    </source>
</evidence>
<reference evidence="2 3" key="1">
    <citation type="journal article" date="2014" name="PLoS ONE">
        <title>The first complete genome sequence of the class fimbriimonadia in the phylum armatimonadetes.</title>
        <authorList>
            <person name="Hu Z.Y."/>
            <person name="Wang Y.Z."/>
            <person name="Im W.T."/>
            <person name="Wang S.Y."/>
            <person name="Zhao G.P."/>
            <person name="Zheng H.J."/>
            <person name="Quan Z.X."/>
        </authorList>
    </citation>
    <scope>NUCLEOTIDE SEQUENCE [LARGE SCALE GENOMIC DNA]</scope>
    <source>
        <strain evidence="2">Gsoil 348</strain>
    </source>
</reference>
<evidence type="ECO:0000313" key="3">
    <source>
        <dbReference type="Proteomes" id="UP000027982"/>
    </source>
</evidence>
<dbReference type="HOGENOM" id="CLU_3118066_0_0_0"/>
<protein>
    <submittedName>
        <fullName evidence="2">Uncharacterized protein</fullName>
    </submittedName>
</protein>
<dbReference type="AlphaFoldDB" id="A0A068NR05"/>
<keyword evidence="1" id="KW-0812">Transmembrane</keyword>
<organism evidence="2 3">
    <name type="scientific">Fimbriimonas ginsengisoli Gsoil 348</name>
    <dbReference type="NCBI Taxonomy" id="661478"/>
    <lineage>
        <taxon>Bacteria</taxon>
        <taxon>Bacillati</taxon>
        <taxon>Armatimonadota</taxon>
        <taxon>Fimbriimonadia</taxon>
        <taxon>Fimbriimonadales</taxon>
        <taxon>Fimbriimonadaceae</taxon>
        <taxon>Fimbriimonas</taxon>
    </lineage>
</organism>
<feature type="transmembrane region" description="Helical" evidence="1">
    <location>
        <begin position="15"/>
        <end position="33"/>
    </location>
</feature>
<dbReference type="KEGG" id="fgi:OP10G_2605"/>
<gene>
    <name evidence="2" type="ORF">OP10G_2605</name>
</gene>
<dbReference type="EMBL" id="CP007139">
    <property type="protein sequence ID" value="AIE85973.1"/>
    <property type="molecule type" value="Genomic_DNA"/>
</dbReference>
<keyword evidence="1" id="KW-0472">Membrane</keyword>
<keyword evidence="3" id="KW-1185">Reference proteome</keyword>